<feature type="transmembrane region" description="Helical" evidence="1">
    <location>
        <begin position="55"/>
        <end position="76"/>
    </location>
</feature>
<evidence type="ECO:0000313" key="3">
    <source>
        <dbReference type="Proteomes" id="UP000091820"/>
    </source>
</evidence>
<evidence type="ECO:0000313" key="2">
    <source>
        <dbReference type="EnsemblMetazoa" id="GBRI009828-PA"/>
    </source>
</evidence>
<name>A0A1A9W8A2_9MUSC</name>
<keyword evidence="1" id="KW-0812">Transmembrane</keyword>
<keyword evidence="1" id="KW-1133">Transmembrane helix</keyword>
<organism evidence="2 3">
    <name type="scientific">Glossina brevipalpis</name>
    <dbReference type="NCBI Taxonomy" id="37001"/>
    <lineage>
        <taxon>Eukaryota</taxon>
        <taxon>Metazoa</taxon>
        <taxon>Ecdysozoa</taxon>
        <taxon>Arthropoda</taxon>
        <taxon>Hexapoda</taxon>
        <taxon>Insecta</taxon>
        <taxon>Pterygota</taxon>
        <taxon>Neoptera</taxon>
        <taxon>Endopterygota</taxon>
        <taxon>Diptera</taxon>
        <taxon>Brachycera</taxon>
        <taxon>Muscomorpha</taxon>
        <taxon>Hippoboscoidea</taxon>
        <taxon>Glossinidae</taxon>
        <taxon>Glossina</taxon>
    </lineage>
</organism>
<dbReference type="EnsemblMetazoa" id="GBRI009828-RA">
    <property type="protein sequence ID" value="GBRI009828-PA"/>
    <property type="gene ID" value="GBRI009828"/>
</dbReference>
<evidence type="ECO:0000256" key="1">
    <source>
        <dbReference type="SAM" id="Phobius"/>
    </source>
</evidence>
<protein>
    <submittedName>
        <fullName evidence="2">Uncharacterized protein</fullName>
    </submittedName>
</protein>
<feature type="transmembrane region" description="Helical" evidence="1">
    <location>
        <begin position="88"/>
        <end position="107"/>
    </location>
</feature>
<sequence>MLPLSLLSMSLNRTYREMKDSIKNEMLLNDYTPDQTIQYIRGYGAKNIFNNKENFYLIAFTLANWAGSQLFASVYLRVYAIVMKFYNFLQLNLLAGVPCFTLDESLFDVFWLRNADVCINIASPPECIQLSLITWVLYFFLQRNRQILRHRNIMPTRDREKERWRE</sequence>
<keyword evidence="1" id="KW-0472">Membrane</keyword>
<feature type="transmembrane region" description="Helical" evidence="1">
    <location>
        <begin position="119"/>
        <end position="141"/>
    </location>
</feature>
<dbReference type="AlphaFoldDB" id="A0A1A9W8A2"/>
<proteinExistence type="predicted"/>
<reference evidence="2" key="2">
    <citation type="submission" date="2020-05" db="UniProtKB">
        <authorList>
            <consortium name="EnsemblMetazoa"/>
        </authorList>
    </citation>
    <scope>IDENTIFICATION</scope>
    <source>
        <strain evidence="2">IAEA</strain>
    </source>
</reference>
<dbReference type="VEuPathDB" id="VectorBase:GBRI009828"/>
<reference evidence="3" key="1">
    <citation type="submission" date="2014-03" db="EMBL/GenBank/DDBJ databases">
        <authorList>
            <person name="Aksoy S."/>
            <person name="Warren W."/>
            <person name="Wilson R.K."/>
        </authorList>
    </citation>
    <scope>NUCLEOTIDE SEQUENCE [LARGE SCALE GENOMIC DNA]</scope>
    <source>
        <strain evidence="3">IAEA</strain>
    </source>
</reference>
<keyword evidence="3" id="KW-1185">Reference proteome</keyword>
<accession>A0A1A9W8A2</accession>
<dbReference type="Proteomes" id="UP000091820">
    <property type="component" value="Unassembled WGS sequence"/>
</dbReference>